<evidence type="ECO:0000313" key="18">
    <source>
        <dbReference type="EMBL" id="CUU23416.1"/>
    </source>
</evidence>
<evidence type="ECO:0000313" key="19">
    <source>
        <dbReference type="Proteomes" id="UP000059419"/>
    </source>
</evidence>
<evidence type="ECO:0000256" key="11">
    <source>
        <dbReference type="ARBA" id="ARBA00023316"/>
    </source>
</evidence>
<evidence type="ECO:0000256" key="15">
    <source>
        <dbReference type="SAM" id="SignalP"/>
    </source>
</evidence>
<protein>
    <submittedName>
        <fullName evidence="18">Putative L,D-transpeptidase YbiS</fullName>
        <ecNumber evidence="18">2.-.-.-</ecNumber>
    </submittedName>
</protein>
<dbReference type="GO" id="GO:0016757">
    <property type="term" value="F:glycosyltransferase activity"/>
    <property type="evidence" value="ECO:0007669"/>
    <property type="project" value="UniProtKB-KW"/>
</dbReference>
<evidence type="ECO:0000256" key="13">
    <source>
        <dbReference type="PROSITE-ProRule" id="PRU01373"/>
    </source>
</evidence>
<keyword evidence="8" id="KW-0378">Hydrolase</keyword>
<evidence type="ECO:0000256" key="5">
    <source>
        <dbReference type="ARBA" id="ARBA00022679"/>
    </source>
</evidence>
<dbReference type="EMBL" id="LN907827">
    <property type="protein sequence ID" value="CUU23416.1"/>
    <property type="molecule type" value="Genomic_DNA"/>
</dbReference>
<dbReference type="GeneID" id="84613780"/>
<evidence type="ECO:0000256" key="3">
    <source>
        <dbReference type="ARBA" id="ARBA00005992"/>
    </source>
</evidence>
<reference evidence="19" key="1">
    <citation type="submission" date="2015-11" db="EMBL/GenBank/DDBJ databases">
        <authorList>
            <person name="Blom J."/>
        </authorList>
    </citation>
    <scope>NUCLEOTIDE SEQUENCE [LARGE SCALE GENOMIC DNA]</scope>
</reference>
<feature type="domain" description="L,D-TPase catalytic" evidence="17">
    <location>
        <begin position="99"/>
        <end position="234"/>
    </location>
</feature>
<dbReference type="FunFam" id="2.40.440.10:FF:000001">
    <property type="entry name" value="L,D-transpeptidase YbiS"/>
    <property type="match status" value="1"/>
</dbReference>
<dbReference type="CDD" id="cd16913">
    <property type="entry name" value="YkuD_like"/>
    <property type="match status" value="1"/>
</dbReference>
<dbReference type="GO" id="GO:0071972">
    <property type="term" value="F:peptidoglycan L,D-transpeptidase activity"/>
    <property type="evidence" value="ECO:0007669"/>
    <property type="project" value="TreeGrafter"/>
</dbReference>
<keyword evidence="4" id="KW-0328">Glycosyltransferase</keyword>
<evidence type="ECO:0000256" key="6">
    <source>
        <dbReference type="ARBA" id="ARBA00022729"/>
    </source>
</evidence>
<evidence type="ECO:0000259" key="17">
    <source>
        <dbReference type="PROSITE" id="PS52029"/>
    </source>
</evidence>
<keyword evidence="5 18" id="KW-0808">Transferase</keyword>
<feature type="domain" description="LysM" evidence="16">
    <location>
        <begin position="41"/>
        <end position="87"/>
    </location>
</feature>
<comment type="pathway">
    <text evidence="12">Glycan biosynthesis.</text>
</comment>
<feature type="chain" id="PRO_5006861011" evidence="15">
    <location>
        <begin position="25"/>
        <end position="442"/>
    </location>
</feature>
<evidence type="ECO:0000256" key="14">
    <source>
        <dbReference type="SAM" id="MobiDB-lite"/>
    </source>
</evidence>
<dbReference type="PROSITE" id="PS51782">
    <property type="entry name" value="LYSM"/>
    <property type="match status" value="1"/>
</dbReference>
<sequence>MKKSIRAFFTVAIAALAFSQSAFAVVYPLPPANSRLIGDNLEITVPQDSKLPLEAFAAQYQMGLSNLLEANPGIDVYLPQAGRKIIIPQQLILPDAPREGIVINSAEMRLYYYPKGTKTVVVLPIGIGELGKDTPVNWTTTVQRKKDGPTWTPTKKMHEEYQARGETLPAVFPAGPDNPMGLYALYIGRLYAIHGTNANFGIGLRVSHGCVRLRANDIKWLFDNVPVGTRVQFIDQPIKASVEPDGSRYVEVHNPLSTTEEQFTSREPVPLSITPAVSKVVVDASVDQAQIDAALKARTGMPVKVNAAASDINNVPVPVAQAPGAQPQEQPMTPATTQGANIINSDAAPVMNGDQPSQPAPVMNGEQPSQPAPVMNGEQPAQPAPVMNGEQPSQPAPVMNGEQPAQPAPATNGQQSAPVSNGNAAAPDTVPQPPVLNGSNPS</sequence>
<feature type="signal peptide" evidence="15">
    <location>
        <begin position="1"/>
        <end position="24"/>
    </location>
</feature>
<dbReference type="SUPFAM" id="SSF141523">
    <property type="entry name" value="L,D-transpeptidase catalytic domain-like"/>
    <property type="match status" value="1"/>
</dbReference>
<dbReference type="AlphaFoldDB" id="A0A0U5L207"/>
<keyword evidence="7" id="KW-0574">Periplasm</keyword>
<feature type="compositionally biased region" description="Polar residues" evidence="14">
    <location>
        <begin position="409"/>
        <end position="423"/>
    </location>
</feature>
<feature type="active site" description="Proton donor/acceptor" evidence="13">
    <location>
        <position position="194"/>
    </location>
</feature>
<evidence type="ECO:0000256" key="2">
    <source>
        <dbReference type="ARBA" id="ARBA00004752"/>
    </source>
</evidence>
<keyword evidence="11 13" id="KW-0961">Cell wall biogenesis/degradation</keyword>
<evidence type="ECO:0000256" key="1">
    <source>
        <dbReference type="ARBA" id="ARBA00004418"/>
    </source>
</evidence>
<dbReference type="STRING" id="1619313.EM595_1181"/>
<evidence type="ECO:0000256" key="4">
    <source>
        <dbReference type="ARBA" id="ARBA00022676"/>
    </source>
</evidence>
<dbReference type="GO" id="GO:0008360">
    <property type="term" value="P:regulation of cell shape"/>
    <property type="evidence" value="ECO:0007669"/>
    <property type="project" value="UniProtKB-UniRule"/>
</dbReference>
<evidence type="ECO:0000256" key="9">
    <source>
        <dbReference type="ARBA" id="ARBA00022960"/>
    </source>
</evidence>
<evidence type="ECO:0000256" key="8">
    <source>
        <dbReference type="ARBA" id="ARBA00022801"/>
    </source>
</evidence>
<comment type="similarity">
    <text evidence="3">Belongs to the YkuD family.</text>
</comment>
<dbReference type="InterPro" id="IPR005490">
    <property type="entry name" value="LD_TPept_cat_dom"/>
</dbReference>
<organism evidence="18 19">
    <name type="scientific">Duffyella gerundensis</name>
    <dbReference type="NCBI Taxonomy" id="1619313"/>
    <lineage>
        <taxon>Bacteria</taxon>
        <taxon>Pseudomonadati</taxon>
        <taxon>Pseudomonadota</taxon>
        <taxon>Gammaproteobacteria</taxon>
        <taxon>Enterobacterales</taxon>
        <taxon>Erwiniaceae</taxon>
        <taxon>Duffyella</taxon>
    </lineage>
</organism>
<dbReference type="InterPro" id="IPR041597">
    <property type="entry name" value="Ldt_C"/>
</dbReference>
<keyword evidence="6 15" id="KW-0732">Signal</keyword>
<comment type="pathway">
    <text evidence="2 13">Cell wall biogenesis; peptidoglycan biosynthesis.</text>
</comment>
<dbReference type="Pfam" id="PF03734">
    <property type="entry name" value="YkuD"/>
    <property type="match status" value="1"/>
</dbReference>
<dbReference type="InterPro" id="IPR018392">
    <property type="entry name" value="LysM"/>
</dbReference>
<proteinExistence type="inferred from homology"/>
<keyword evidence="10 13" id="KW-0573">Peptidoglycan synthesis</keyword>
<dbReference type="PANTHER" id="PTHR30582">
    <property type="entry name" value="L,D-TRANSPEPTIDASE"/>
    <property type="match status" value="1"/>
</dbReference>
<feature type="active site" description="Nucleophile" evidence="13">
    <location>
        <position position="210"/>
    </location>
</feature>
<dbReference type="KEGG" id="ege:EM595_1181"/>
<dbReference type="UniPathway" id="UPA00219"/>
<dbReference type="Pfam" id="PF17969">
    <property type="entry name" value="Ldt_C"/>
    <property type="match status" value="1"/>
</dbReference>
<evidence type="ECO:0000256" key="7">
    <source>
        <dbReference type="ARBA" id="ARBA00022764"/>
    </source>
</evidence>
<dbReference type="PANTHER" id="PTHR30582:SF24">
    <property type="entry name" value="L,D-TRANSPEPTIDASE ERFK_SRFK-RELATED"/>
    <property type="match status" value="1"/>
</dbReference>
<keyword evidence="9 13" id="KW-0133">Cell shape</keyword>
<dbReference type="Gene3D" id="2.40.440.10">
    <property type="entry name" value="L,D-transpeptidase catalytic domain-like"/>
    <property type="match status" value="1"/>
</dbReference>
<dbReference type="GO" id="GO:0042597">
    <property type="term" value="C:periplasmic space"/>
    <property type="evidence" value="ECO:0007669"/>
    <property type="project" value="UniProtKB-SubCell"/>
</dbReference>
<evidence type="ECO:0000256" key="10">
    <source>
        <dbReference type="ARBA" id="ARBA00022984"/>
    </source>
</evidence>
<evidence type="ECO:0000256" key="12">
    <source>
        <dbReference type="ARBA" id="ARBA00060592"/>
    </source>
</evidence>
<dbReference type="GO" id="GO:0018104">
    <property type="term" value="P:peptidoglycan-protein cross-linking"/>
    <property type="evidence" value="ECO:0007669"/>
    <property type="project" value="TreeGrafter"/>
</dbReference>
<gene>
    <name evidence="18" type="primary">ybiS</name>
    <name evidence="18" type="ORF">EM595_1181</name>
</gene>
<dbReference type="RefSeq" id="WP_067428946.1">
    <property type="nucleotide sequence ID" value="NZ_CP072598.1"/>
</dbReference>
<dbReference type="Proteomes" id="UP000059419">
    <property type="component" value="Chromosome 1"/>
</dbReference>
<dbReference type="GO" id="GO:0071555">
    <property type="term" value="P:cell wall organization"/>
    <property type="evidence" value="ECO:0007669"/>
    <property type="project" value="UniProtKB-UniRule"/>
</dbReference>
<dbReference type="EC" id="2.-.-.-" evidence="18"/>
<dbReference type="GO" id="GO:0005576">
    <property type="term" value="C:extracellular region"/>
    <property type="evidence" value="ECO:0007669"/>
    <property type="project" value="TreeGrafter"/>
</dbReference>
<feature type="region of interest" description="Disordered" evidence="14">
    <location>
        <begin position="346"/>
        <end position="442"/>
    </location>
</feature>
<dbReference type="InterPro" id="IPR038063">
    <property type="entry name" value="Transpep_catalytic_dom"/>
</dbReference>
<accession>A0A0U5L207</accession>
<dbReference type="InterPro" id="IPR050979">
    <property type="entry name" value="LD-transpeptidase"/>
</dbReference>
<comment type="subcellular location">
    <subcellularLocation>
        <location evidence="1">Periplasm</location>
    </subcellularLocation>
</comment>
<name>A0A0U5L207_9GAMM</name>
<dbReference type="PATRIC" id="fig|1619313.3.peg.1224"/>
<keyword evidence="19" id="KW-1185">Reference proteome</keyword>
<evidence type="ECO:0000259" key="16">
    <source>
        <dbReference type="PROSITE" id="PS51782"/>
    </source>
</evidence>
<dbReference type="PROSITE" id="PS52029">
    <property type="entry name" value="LD_TPASE"/>
    <property type="match status" value="1"/>
</dbReference>